<proteinExistence type="predicted"/>
<accession>A0A0F8ZLM1</accession>
<sequence length="318" mass="33687">MADNGYMKLSMEGSDVAVLTLDDPRGSANVLSRAVLEDFEKNLDELAGRKDLAGLVIRSGKPGAFIVGADIREFVASIDAPKDQIVETCNRGRQLFARLSQLPFVTVTAIVGQCVGGGAEMALWCDRRVMAGDTKPMFGFPEVKLGLLPGWGGTVRSARVLGLSNAIELVTSGESIDAAAAQAMGLICDLVPSERLLKAAIGVIRAEQKSGAWKRDRKRWQGPVDIGDTELGFLGATASALIQGQTKGQYPAPQVALELMLESAGLDADAAGLAEAKGMASLFGSPINRALINIFFLTDRNKKDIGIERKDNVAAEAL</sequence>
<dbReference type="EMBL" id="LAZR01062774">
    <property type="protein sequence ID" value="KKK60831.1"/>
    <property type="molecule type" value="Genomic_DNA"/>
</dbReference>
<dbReference type="GO" id="GO:0004300">
    <property type="term" value="F:enoyl-CoA hydratase activity"/>
    <property type="evidence" value="ECO:0007669"/>
    <property type="project" value="TreeGrafter"/>
</dbReference>
<dbReference type="PANTHER" id="PTHR43612:SF3">
    <property type="entry name" value="TRIFUNCTIONAL ENZYME SUBUNIT ALPHA, MITOCHONDRIAL"/>
    <property type="match status" value="1"/>
</dbReference>
<dbReference type="GO" id="GO:0006635">
    <property type="term" value="P:fatty acid beta-oxidation"/>
    <property type="evidence" value="ECO:0007669"/>
    <property type="project" value="TreeGrafter"/>
</dbReference>
<evidence type="ECO:0000313" key="1">
    <source>
        <dbReference type="EMBL" id="KKK60831.1"/>
    </source>
</evidence>
<name>A0A0F8ZLM1_9ZZZZ</name>
<dbReference type="GO" id="GO:0016509">
    <property type="term" value="F:long-chain (3S)-3-hydroxyacyl-CoA dehydrogenase (NAD+) activity"/>
    <property type="evidence" value="ECO:0007669"/>
    <property type="project" value="TreeGrafter"/>
</dbReference>
<gene>
    <name evidence="1" type="ORF">LCGC14_3020430</name>
</gene>
<reference evidence="1" key="1">
    <citation type="journal article" date="2015" name="Nature">
        <title>Complex archaea that bridge the gap between prokaryotes and eukaryotes.</title>
        <authorList>
            <person name="Spang A."/>
            <person name="Saw J.H."/>
            <person name="Jorgensen S.L."/>
            <person name="Zaremba-Niedzwiedzka K."/>
            <person name="Martijn J."/>
            <person name="Lind A.E."/>
            <person name="van Eijk R."/>
            <person name="Schleper C."/>
            <person name="Guy L."/>
            <person name="Ettema T.J."/>
        </authorList>
    </citation>
    <scope>NUCLEOTIDE SEQUENCE</scope>
</reference>
<evidence type="ECO:0008006" key="2">
    <source>
        <dbReference type="Google" id="ProtNLM"/>
    </source>
</evidence>
<dbReference type="InterPro" id="IPR001753">
    <property type="entry name" value="Enoyl-CoA_hydra/iso"/>
</dbReference>
<dbReference type="Pfam" id="PF00378">
    <property type="entry name" value="ECH_1"/>
    <property type="match status" value="1"/>
</dbReference>
<dbReference type="InterPro" id="IPR029045">
    <property type="entry name" value="ClpP/crotonase-like_dom_sf"/>
</dbReference>
<comment type="caution">
    <text evidence="1">The sequence shown here is derived from an EMBL/GenBank/DDBJ whole genome shotgun (WGS) entry which is preliminary data.</text>
</comment>
<dbReference type="SUPFAM" id="SSF52096">
    <property type="entry name" value="ClpP/crotonase"/>
    <property type="match status" value="1"/>
</dbReference>
<dbReference type="AlphaFoldDB" id="A0A0F8ZLM1"/>
<dbReference type="InterPro" id="IPR050136">
    <property type="entry name" value="FA_oxidation_alpha_subunit"/>
</dbReference>
<protein>
    <recommendedName>
        <fullName evidence="2">Enoyl-CoA hydratase</fullName>
    </recommendedName>
</protein>
<organism evidence="1">
    <name type="scientific">marine sediment metagenome</name>
    <dbReference type="NCBI Taxonomy" id="412755"/>
    <lineage>
        <taxon>unclassified sequences</taxon>
        <taxon>metagenomes</taxon>
        <taxon>ecological metagenomes</taxon>
    </lineage>
</organism>
<dbReference type="Gene3D" id="3.90.226.10">
    <property type="entry name" value="2-enoyl-CoA Hydratase, Chain A, domain 1"/>
    <property type="match status" value="1"/>
</dbReference>
<dbReference type="PANTHER" id="PTHR43612">
    <property type="entry name" value="TRIFUNCTIONAL ENZYME SUBUNIT ALPHA"/>
    <property type="match status" value="1"/>
</dbReference>
<dbReference type="CDD" id="cd06558">
    <property type="entry name" value="crotonase-like"/>
    <property type="match status" value="1"/>
</dbReference>